<sequence length="358" mass="38875">MPETQSAQNHSRLESVSRDVKSGPSRFLELRHPNHKDFCTLLQLVSRKGVERVIKLGPRSIGDLIDLCLDRLADECQLLMRQLLVRISLTPGAPPREGVHHLGSHDFGLHVGSFSGGLIRRRSRVGVLTPLNAWSSPDPACGPGRQKPLPPTPVFASGPLFSVVLPKFSVATSEIEARRLLDPPEGSVCPLPRQDPCWRHQQCADSPLPAVVAGSPPSRPAHPETTPGSPELPPATTFVRFCEESPAVEAPAGSLFRFLLVLAAPNAIIPLLGRKYGGCRCTSLKVGWGQLFTFTAHFCFGLFLLEVSPLVPKKFDFKHGVLDNDTAALMSMPRCGVKDRVGASSDGRSKRYALQDGN</sequence>
<accession>A0A232FE25</accession>
<dbReference type="STRING" id="543379.A0A232FE25"/>
<evidence type="ECO:0000313" key="3">
    <source>
        <dbReference type="Proteomes" id="UP000215335"/>
    </source>
</evidence>
<reference evidence="2 3" key="1">
    <citation type="journal article" date="2017" name="Curr. Biol.">
        <title>The Evolution of Venom by Co-option of Single-Copy Genes.</title>
        <authorList>
            <person name="Martinson E.O."/>
            <person name="Mrinalini"/>
            <person name="Kelkar Y.D."/>
            <person name="Chang C.H."/>
            <person name="Werren J.H."/>
        </authorList>
    </citation>
    <scope>NUCLEOTIDE SEQUENCE [LARGE SCALE GENOMIC DNA]</scope>
    <source>
        <strain evidence="2 3">Alberta</strain>
        <tissue evidence="2">Whole body</tissue>
    </source>
</reference>
<dbReference type="Proteomes" id="UP000215335">
    <property type="component" value="Unassembled WGS sequence"/>
</dbReference>
<comment type="caution">
    <text evidence="2">The sequence shown here is derived from an EMBL/GenBank/DDBJ whole genome shotgun (WGS) entry which is preliminary data.</text>
</comment>
<dbReference type="InterPro" id="IPR036365">
    <property type="entry name" value="PGBD-like_sf"/>
</dbReference>
<feature type="compositionally biased region" description="Polar residues" evidence="1">
    <location>
        <begin position="1"/>
        <end position="10"/>
    </location>
</feature>
<name>A0A232FE25_9HYME</name>
<dbReference type="EMBL" id="NNAY01000348">
    <property type="protein sequence ID" value="OXU29001.1"/>
    <property type="molecule type" value="Genomic_DNA"/>
</dbReference>
<evidence type="ECO:0000313" key="2">
    <source>
        <dbReference type="EMBL" id="OXU29001.1"/>
    </source>
</evidence>
<dbReference type="SUPFAM" id="SSF47090">
    <property type="entry name" value="PGBD-like"/>
    <property type="match status" value="1"/>
</dbReference>
<feature type="compositionally biased region" description="Basic and acidic residues" evidence="1">
    <location>
        <begin position="11"/>
        <end position="20"/>
    </location>
</feature>
<feature type="region of interest" description="Disordered" evidence="1">
    <location>
        <begin position="209"/>
        <end position="233"/>
    </location>
</feature>
<keyword evidence="3" id="KW-1185">Reference proteome</keyword>
<gene>
    <name evidence="2" type="ORF">TSAR_014427</name>
</gene>
<protein>
    <submittedName>
        <fullName evidence="2">Uncharacterized protein</fullName>
    </submittedName>
</protein>
<evidence type="ECO:0000256" key="1">
    <source>
        <dbReference type="SAM" id="MobiDB-lite"/>
    </source>
</evidence>
<proteinExistence type="predicted"/>
<dbReference type="AlphaFoldDB" id="A0A232FE25"/>
<organism evidence="2 3">
    <name type="scientific">Trichomalopsis sarcophagae</name>
    <dbReference type="NCBI Taxonomy" id="543379"/>
    <lineage>
        <taxon>Eukaryota</taxon>
        <taxon>Metazoa</taxon>
        <taxon>Ecdysozoa</taxon>
        <taxon>Arthropoda</taxon>
        <taxon>Hexapoda</taxon>
        <taxon>Insecta</taxon>
        <taxon>Pterygota</taxon>
        <taxon>Neoptera</taxon>
        <taxon>Endopterygota</taxon>
        <taxon>Hymenoptera</taxon>
        <taxon>Apocrita</taxon>
        <taxon>Proctotrupomorpha</taxon>
        <taxon>Chalcidoidea</taxon>
        <taxon>Pteromalidae</taxon>
        <taxon>Pteromalinae</taxon>
        <taxon>Trichomalopsis</taxon>
    </lineage>
</organism>
<feature type="region of interest" description="Disordered" evidence="1">
    <location>
        <begin position="1"/>
        <end position="20"/>
    </location>
</feature>